<protein>
    <submittedName>
        <fullName evidence="2">Uncharacterized protein</fullName>
    </submittedName>
</protein>
<proteinExistence type="predicted"/>
<dbReference type="Gene3D" id="1.20.1270.60">
    <property type="entry name" value="Arfaptin homology (AH) domain/BAR domain"/>
    <property type="match status" value="1"/>
</dbReference>
<keyword evidence="1" id="KW-0175">Coiled coil</keyword>
<dbReference type="InterPro" id="IPR027267">
    <property type="entry name" value="AH/BAR_dom_sf"/>
</dbReference>
<comment type="caution">
    <text evidence="2">The sequence shown here is derived from an EMBL/GenBank/DDBJ whole genome shotgun (WGS) entry which is preliminary data.</text>
</comment>
<sequence length="212" mass="25026">MEFYDEEEEELNEFANIAIKTHILRADKVRLQERIERRRQEIRDEIAEAQNKLEEAQQALYEAEQSYKYMNSNNSTPMPEIKSVNPPHPKTISIMHAENELYSACQKLELVTDDYNSQCEKQKKEIQKLLKKAKKRKSQLESQLENVENTENQNNGDLEINQNLQVKIHQAKRDKKVIENEAMQIEKEVMKLIQDAEAIVSKRYRGKSKHIK</sequence>
<accession>A0ABR2KRI5</accession>
<evidence type="ECO:0000313" key="3">
    <source>
        <dbReference type="Proteomes" id="UP001470230"/>
    </source>
</evidence>
<dbReference type="Proteomes" id="UP001470230">
    <property type="component" value="Unassembled WGS sequence"/>
</dbReference>
<reference evidence="2 3" key="1">
    <citation type="submission" date="2024-04" db="EMBL/GenBank/DDBJ databases">
        <title>Tritrichomonas musculus Genome.</title>
        <authorList>
            <person name="Alves-Ferreira E."/>
            <person name="Grigg M."/>
            <person name="Lorenzi H."/>
            <person name="Galac M."/>
        </authorList>
    </citation>
    <scope>NUCLEOTIDE SEQUENCE [LARGE SCALE GENOMIC DNA]</scope>
    <source>
        <strain evidence="2 3">EAF2021</strain>
    </source>
</reference>
<dbReference type="EMBL" id="JAPFFF010000003">
    <property type="protein sequence ID" value="KAK8893745.1"/>
    <property type="molecule type" value="Genomic_DNA"/>
</dbReference>
<keyword evidence="3" id="KW-1185">Reference proteome</keyword>
<evidence type="ECO:0000313" key="2">
    <source>
        <dbReference type="EMBL" id="KAK8893745.1"/>
    </source>
</evidence>
<organism evidence="2 3">
    <name type="scientific">Tritrichomonas musculus</name>
    <dbReference type="NCBI Taxonomy" id="1915356"/>
    <lineage>
        <taxon>Eukaryota</taxon>
        <taxon>Metamonada</taxon>
        <taxon>Parabasalia</taxon>
        <taxon>Tritrichomonadida</taxon>
        <taxon>Tritrichomonadidae</taxon>
        <taxon>Tritrichomonas</taxon>
    </lineage>
</organism>
<name>A0ABR2KRI5_9EUKA</name>
<feature type="coiled-coil region" evidence="1">
    <location>
        <begin position="105"/>
        <end position="195"/>
    </location>
</feature>
<evidence type="ECO:0000256" key="1">
    <source>
        <dbReference type="SAM" id="Coils"/>
    </source>
</evidence>
<gene>
    <name evidence="2" type="ORF">M9Y10_022174</name>
</gene>
<feature type="coiled-coil region" evidence="1">
    <location>
        <begin position="28"/>
        <end position="66"/>
    </location>
</feature>